<evidence type="ECO:0000256" key="3">
    <source>
        <dbReference type="SAM" id="MobiDB-lite"/>
    </source>
</evidence>
<evidence type="ECO:0000313" key="4">
    <source>
        <dbReference type="EMBL" id="QBX54935.1"/>
    </source>
</evidence>
<dbReference type="RefSeq" id="WP_135266903.1">
    <property type="nucleotide sequence ID" value="NZ_CP038436.1"/>
</dbReference>
<protein>
    <submittedName>
        <fullName evidence="4">Class F sortase</fullName>
    </submittedName>
</protein>
<feature type="active site" description="Acyl-thioester intermediate" evidence="2">
    <location>
        <position position="194"/>
    </location>
</feature>
<dbReference type="EMBL" id="CP038436">
    <property type="protein sequence ID" value="QBX54935.1"/>
    <property type="molecule type" value="Genomic_DNA"/>
</dbReference>
<dbReference type="NCBIfam" id="TIGR01076">
    <property type="entry name" value="sortase_fam"/>
    <property type="match status" value="1"/>
</dbReference>
<proteinExistence type="predicted"/>
<feature type="active site" description="Proton donor/acceptor" evidence="2">
    <location>
        <position position="128"/>
    </location>
</feature>
<gene>
    <name evidence="4" type="ORF">EXE58_05335</name>
</gene>
<dbReference type="CDD" id="cd05829">
    <property type="entry name" value="Sortase_F"/>
    <property type="match status" value="1"/>
</dbReference>
<dbReference type="SUPFAM" id="SSF63817">
    <property type="entry name" value="Sortase"/>
    <property type="match status" value="1"/>
</dbReference>
<accession>A0A4P7ICT1</accession>
<evidence type="ECO:0000313" key="5">
    <source>
        <dbReference type="Proteomes" id="UP000294853"/>
    </source>
</evidence>
<dbReference type="GO" id="GO:0016787">
    <property type="term" value="F:hydrolase activity"/>
    <property type="evidence" value="ECO:0007669"/>
    <property type="project" value="UniProtKB-KW"/>
</dbReference>
<keyword evidence="1" id="KW-0378">Hydrolase</keyword>
<evidence type="ECO:0000256" key="2">
    <source>
        <dbReference type="PIRSR" id="PIRSR605754-1"/>
    </source>
</evidence>
<dbReference type="Gene3D" id="2.40.260.10">
    <property type="entry name" value="Sortase"/>
    <property type="match status" value="1"/>
</dbReference>
<dbReference type="KEGG" id="nsn:EXE58_05335"/>
<organism evidence="4 5">
    <name type="scientific">Nocardioides seonyuensis</name>
    <dbReference type="NCBI Taxonomy" id="2518371"/>
    <lineage>
        <taxon>Bacteria</taxon>
        <taxon>Bacillati</taxon>
        <taxon>Actinomycetota</taxon>
        <taxon>Actinomycetes</taxon>
        <taxon>Propionibacteriales</taxon>
        <taxon>Nocardioidaceae</taxon>
        <taxon>Nocardioides</taxon>
    </lineage>
</organism>
<dbReference type="OrthoDB" id="3823733at2"/>
<dbReference type="AlphaFoldDB" id="A0A4P7ICT1"/>
<dbReference type="InterPro" id="IPR005754">
    <property type="entry name" value="Sortase"/>
</dbReference>
<keyword evidence="5" id="KW-1185">Reference proteome</keyword>
<evidence type="ECO:0000256" key="1">
    <source>
        <dbReference type="ARBA" id="ARBA00022801"/>
    </source>
</evidence>
<dbReference type="InterPro" id="IPR042001">
    <property type="entry name" value="Sortase_F"/>
</dbReference>
<sequence length="219" mass="22646">MRLPDMVGVARKWMLAGGVALLVGLALVSPRLADEPADPAIDHSLTLPAPVTTTGADAAADVPSGPDPARGRPARVSIPGIGVDASVEGIGLGEGGLLVPPADQRRVGWWNGGAEPGSPRGAVVLAGHTVRLGDGVFDDLPALHEGDRVEVTTERGVVTYRVDEVAALDKEELAQVSTRLISRTGTARLVLITCGDYAHGEYHGNVVVTALPEPGRARE</sequence>
<feature type="region of interest" description="Disordered" evidence="3">
    <location>
        <begin position="55"/>
        <end position="77"/>
    </location>
</feature>
<dbReference type="Pfam" id="PF04203">
    <property type="entry name" value="Sortase"/>
    <property type="match status" value="1"/>
</dbReference>
<dbReference type="Proteomes" id="UP000294853">
    <property type="component" value="Chromosome"/>
</dbReference>
<reference evidence="4 5" key="1">
    <citation type="submission" date="2019-03" db="EMBL/GenBank/DDBJ databases">
        <title>Three New Species of Nocardioides, Nocardioides euryhalodurans sp. nov., Nocardioides seonyuensis sp. nov. and Nocardioides eburneoflavus sp. nov. Iolated from Soil.</title>
        <authorList>
            <person name="Roh S.G."/>
            <person name="Lee C."/>
            <person name="Kim M.-K."/>
            <person name="Kim S.B."/>
        </authorList>
    </citation>
    <scope>NUCLEOTIDE SEQUENCE [LARGE SCALE GENOMIC DNA]</scope>
    <source>
        <strain evidence="4 5">MMS17-SY207-3</strain>
    </source>
</reference>
<name>A0A4P7ICT1_9ACTN</name>
<dbReference type="InterPro" id="IPR023365">
    <property type="entry name" value="Sortase_dom-sf"/>
</dbReference>